<feature type="compositionally biased region" description="Acidic residues" evidence="1">
    <location>
        <begin position="119"/>
        <end position="141"/>
    </location>
</feature>
<keyword evidence="3" id="KW-1185">Reference proteome</keyword>
<dbReference type="AlphaFoldDB" id="A0AAQ3UZU3"/>
<feature type="compositionally biased region" description="Basic residues" evidence="1">
    <location>
        <begin position="59"/>
        <end position="74"/>
    </location>
</feature>
<sequence>MPRRRRPRSPPHPTPGGRSPRRRTGHHRRPEAGSPCIDASPPETAPNSRPQQRASNTKMLRHAKKAFNKSRSRSKGSDGTESSTGSLFRGTVHSRQRHEHLLRFMEEQAQEQEVQVEAPAEEEHVEADAEEEQVVADAEEEAAADAELLALGVVNPMQDGVEVGGPSSSANTIRFRKTVSIRPRCNPEARSVIRPSWIQALERVELVRARPPYAG</sequence>
<reference evidence="2 3" key="1">
    <citation type="submission" date="2024-02" db="EMBL/GenBank/DDBJ databases">
        <title>High-quality chromosome-scale genome assembly of Pensacola bahiagrass (Paspalum notatum Flugge var. saurae).</title>
        <authorList>
            <person name="Vega J.M."/>
            <person name="Podio M."/>
            <person name="Orjuela J."/>
            <person name="Siena L.A."/>
            <person name="Pessino S.C."/>
            <person name="Combes M.C."/>
            <person name="Mariac C."/>
            <person name="Albertini E."/>
            <person name="Pupilli F."/>
            <person name="Ortiz J.P.A."/>
            <person name="Leblanc O."/>
        </authorList>
    </citation>
    <scope>NUCLEOTIDE SEQUENCE [LARGE SCALE GENOMIC DNA]</scope>
    <source>
        <strain evidence="2">R1</strain>
        <tissue evidence="2">Leaf</tissue>
    </source>
</reference>
<evidence type="ECO:0000313" key="3">
    <source>
        <dbReference type="Proteomes" id="UP001341281"/>
    </source>
</evidence>
<dbReference type="EMBL" id="CP144754">
    <property type="protein sequence ID" value="WVZ99380.1"/>
    <property type="molecule type" value="Genomic_DNA"/>
</dbReference>
<feature type="compositionally biased region" description="Polar residues" evidence="1">
    <location>
        <begin position="45"/>
        <end position="58"/>
    </location>
</feature>
<organism evidence="2 3">
    <name type="scientific">Paspalum notatum var. saurae</name>
    <dbReference type="NCBI Taxonomy" id="547442"/>
    <lineage>
        <taxon>Eukaryota</taxon>
        <taxon>Viridiplantae</taxon>
        <taxon>Streptophyta</taxon>
        <taxon>Embryophyta</taxon>
        <taxon>Tracheophyta</taxon>
        <taxon>Spermatophyta</taxon>
        <taxon>Magnoliopsida</taxon>
        <taxon>Liliopsida</taxon>
        <taxon>Poales</taxon>
        <taxon>Poaceae</taxon>
        <taxon>PACMAD clade</taxon>
        <taxon>Panicoideae</taxon>
        <taxon>Andropogonodae</taxon>
        <taxon>Paspaleae</taxon>
        <taxon>Paspalinae</taxon>
        <taxon>Paspalum</taxon>
    </lineage>
</organism>
<protein>
    <submittedName>
        <fullName evidence="2">Uncharacterized protein</fullName>
    </submittedName>
</protein>
<dbReference type="Proteomes" id="UP001341281">
    <property type="component" value="Chromosome 10"/>
</dbReference>
<accession>A0AAQ3UZU3</accession>
<name>A0AAQ3UZU3_PASNO</name>
<evidence type="ECO:0000256" key="1">
    <source>
        <dbReference type="SAM" id="MobiDB-lite"/>
    </source>
</evidence>
<gene>
    <name evidence="2" type="ORF">U9M48_044697</name>
</gene>
<evidence type="ECO:0000313" key="2">
    <source>
        <dbReference type="EMBL" id="WVZ99380.1"/>
    </source>
</evidence>
<feature type="region of interest" description="Disordered" evidence="1">
    <location>
        <begin position="1"/>
        <end position="141"/>
    </location>
</feature>
<feature type="compositionally biased region" description="Polar residues" evidence="1">
    <location>
        <begin position="77"/>
        <end position="86"/>
    </location>
</feature>
<proteinExistence type="predicted"/>
<feature type="compositionally biased region" description="Basic residues" evidence="1">
    <location>
        <begin position="19"/>
        <end position="29"/>
    </location>
</feature>